<keyword evidence="1" id="KW-0472">Membrane</keyword>
<evidence type="ECO:0000256" key="1">
    <source>
        <dbReference type="SAM" id="Phobius"/>
    </source>
</evidence>
<dbReference type="RefSeq" id="WP_167224688.1">
    <property type="nucleotide sequence ID" value="NZ_VUYU01000006.1"/>
</dbReference>
<proteinExistence type="predicted"/>
<keyword evidence="1" id="KW-0812">Transmembrane</keyword>
<dbReference type="EMBL" id="VUYU01000006">
    <property type="protein sequence ID" value="NHZ34322.1"/>
    <property type="molecule type" value="Genomic_DNA"/>
</dbReference>
<protein>
    <submittedName>
        <fullName evidence="2">Uncharacterized protein</fullName>
    </submittedName>
</protein>
<dbReference type="Proteomes" id="UP000785613">
    <property type="component" value="Unassembled WGS sequence"/>
</dbReference>
<keyword evidence="3" id="KW-1185">Reference proteome</keyword>
<organism evidence="2 3">
    <name type="scientific">Massilia rubra</name>
    <dbReference type="NCBI Taxonomy" id="2607910"/>
    <lineage>
        <taxon>Bacteria</taxon>
        <taxon>Pseudomonadati</taxon>
        <taxon>Pseudomonadota</taxon>
        <taxon>Betaproteobacteria</taxon>
        <taxon>Burkholderiales</taxon>
        <taxon>Oxalobacteraceae</taxon>
        <taxon>Telluria group</taxon>
        <taxon>Massilia</taxon>
    </lineage>
</organism>
<name>A0ABX0LQ40_9BURK</name>
<feature type="transmembrane region" description="Helical" evidence="1">
    <location>
        <begin position="12"/>
        <end position="30"/>
    </location>
</feature>
<accession>A0ABX0LQ40</accession>
<evidence type="ECO:0000313" key="3">
    <source>
        <dbReference type="Proteomes" id="UP000785613"/>
    </source>
</evidence>
<keyword evidence="1" id="KW-1133">Transmembrane helix</keyword>
<gene>
    <name evidence="2" type="ORF">F0185_12090</name>
</gene>
<feature type="transmembrane region" description="Helical" evidence="1">
    <location>
        <begin position="45"/>
        <end position="63"/>
    </location>
</feature>
<evidence type="ECO:0000313" key="2">
    <source>
        <dbReference type="EMBL" id="NHZ34322.1"/>
    </source>
</evidence>
<sequence length="69" mass="8415">MKTLTCEFWRDVAVICVVVLVECSAFWLWLHTYYRHRMPEVLQDWAPVFIFVVTTWFFIAHRLKNPPQE</sequence>
<reference evidence="2 3" key="1">
    <citation type="submission" date="2019-09" db="EMBL/GenBank/DDBJ databases">
        <title>Taxonomy of Antarctic Massilia spp.: description of Massilia rubra sp. nov., Massilia aquatica sp. nov., Massilia mucilaginosa sp. nov., Massilia frigida sp. nov. isolated from streams, lakes and regoliths.</title>
        <authorList>
            <person name="Holochova P."/>
            <person name="Sedlacek I."/>
            <person name="Kralova S."/>
            <person name="Maslanova I."/>
            <person name="Busse H.-J."/>
            <person name="Stankova E."/>
            <person name="Vrbovska V."/>
            <person name="Kovarovic V."/>
            <person name="Bartak M."/>
            <person name="Svec P."/>
            <person name="Pantucek R."/>
        </authorList>
    </citation>
    <scope>NUCLEOTIDE SEQUENCE [LARGE SCALE GENOMIC DNA]</scope>
    <source>
        <strain evidence="2 3">CCM 8692</strain>
    </source>
</reference>
<comment type="caution">
    <text evidence="2">The sequence shown here is derived from an EMBL/GenBank/DDBJ whole genome shotgun (WGS) entry which is preliminary data.</text>
</comment>